<keyword evidence="7" id="KW-1185">Reference proteome</keyword>
<sequence>MVRVFHCVLVLACWLIKLMQKTLSINPDYSVTEMTIMTQPCHNIGNPVFSCMENPRLSPSKTLQAKQQSILFKTTSSEYGAVKPCREMAPCSHHPISQRFSEPLGICGMYRNHSLNTGVDRSQVHDCLNLQHTLE</sequence>
<name>A0A8C5PB04_9ANUR</name>
<reference evidence="6" key="1">
    <citation type="submission" date="2025-08" db="UniProtKB">
        <authorList>
            <consortium name="Ensembl"/>
        </authorList>
    </citation>
    <scope>IDENTIFICATION</scope>
</reference>
<proteinExistence type="predicted"/>
<keyword evidence="5" id="KW-0732">Signal</keyword>
<dbReference type="GO" id="GO:0005879">
    <property type="term" value="C:axonemal microtubule"/>
    <property type="evidence" value="ECO:0007669"/>
    <property type="project" value="InterPro"/>
</dbReference>
<evidence type="ECO:0000256" key="5">
    <source>
        <dbReference type="SAM" id="SignalP"/>
    </source>
</evidence>
<protein>
    <recommendedName>
        <fullName evidence="8">Secreted protein</fullName>
    </recommendedName>
</protein>
<dbReference type="AlphaFoldDB" id="A0A8C5PB04"/>
<dbReference type="PANTHER" id="PTHR20899">
    <property type="entry name" value="PIERCE HOMOLOG"/>
    <property type="match status" value="1"/>
</dbReference>
<dbReference type="GO" id="GO:0035082">
    <property type="term" value="P:axoneme assembly"/>
    <property type="evidence" value="ECO:0007669"/>
    <property type="project" value="InterPro"/>
</dbReference>
<evidence type="ECO:0000256" key="4">
    <source>
        <dbReference type="ARBA" id="ARBA00023273"/>
    </source>
</evidence>
<keyword evidence="4" id="KW-0966">Cell projection</keyword>
<dbReference type="Proteomes" id="UP000694569">
    <property type="component" value="Unplaced"/>
</dbReference>
<accession>A0A8C5PB04</accession>
<feature type="chain" id="PRO_5034342132" description="Secreted protein" evidence="5">
    <location>
        <begin position="25"/>
        <end position="135"/>
    </location>
</feature>
<evidence type="ECO:0000313" key="6">
    <source>
        <dbReference type="Ensembl" id="ENSLLEP00000009834.1"/>
    </source>
</evidence>
<dbReference type="GeneTree" id="ENSGT00940000168208"/>
<keyword evidence="2" id="KW-0963">Cytoplasm</keyword>
<evidence type="ECO:0000256" key="2">
    <source>
        <dbReference type="ARBA" id="ARBA00022490"/>
    </source>
</evidence>
<evidence type="ECO:0000256" key="1">
    <source>
        <dbReference type="ARBA" id="ARBA00004430"/>
    </source>
</evidence>
<feature type="signal peptide" evidence="5">
    <location>
        <begin position="1"/>
        <end position="24"/>
    </location>
</feature>
<dbReference type="InterPro" id="IPR026507">
    <property type="entry name" value="PIRC1/2"/>
</dbReference>
<dbReference type="PANTHER" id="PTHR20899:SF4">
    <property type="entry name" value="PIERCER OF MICROTUBULE WALL 2 PROTEIN"/>
    <property type="match status" value="1"/>
</dbReference>
<dbReference type="Pfam" id="PF14892">
    <property type="entry name" value="PIRC1_2"/>
    <property type="match status" value="1"/>
</dbReference>
<keyword evidence="3" id="KW-0206">Cytoskeleton</keyword>
<evidence type="ECO:0000256" key="3">
    <source>
        <dbReference type="ARBA" id="ARBA00023212"/>
    </source>
</evidence>
<dbReference type="Ensembl" id="ENSLLET00000010215.1">
    <property type="protein sequence ID" value="ENSLLEP00000009834.1"/>
    <property type="gene ID" value="ENSLLEG00000006263.1"/>
</dbReference>
<reference evidence="6" key="2">
    <citation type="submission" date="2025-09" db="UniProtKB">
        <authorList>
            <consortium name="Ensembl"/>
        </authorList>
    </citation>
    <scope>IDENTIFICATION</scope>
</reference>
<organism evidence="6 7">
    <name type="scientific">Leptobrachium leishanense</name>
    <name type="common">Leishan spiny toad</name>
    <dbReference type="NCBI Taxonomy" id="445787"/>
    <lineage>
        <taxon>Eukaryota</taxon>
        <taxon>Metazoa</taxon>
        <taxon>Chordata</taxon>
        <taxon>Craniata</taxon>
        <taxon>Vertebrata</taxon>
        <taxon>Euteleostomi</taxon>
        <taxon>Amphibia</taxon>
        <taxon>Batrachia</taxon>
        <taxon>Anura</taxon>
        <taxon>Pelobatoidea</taxon>
        <taxon>Megophryidae</taxon>
        <taxon>Leptobrachium</taxon>
    </lineage>
</organism>
<evidence type="ECO:0000313" key="7">
    <source>
        <dbReference type="Proteomes" id="UP000694569"/>
    </source>
</evidence>
<evidence type="ECO:0008006" key="8">
    <source>
        <dbReference type="Google" id="ProtNLM"/>
    </source>
</evidence>
<dbReference type="OrthoDB" id="546383at2759"/>
<comment type="subcellular location">
    <subcellularLocation>
        <location evidence="1">Cytoplasm</location>
        <location evidence="1">Cytoskeleton</location>
        <location evidence="1">Cilium axoneme</location>
    </subcellularLocation>
</comment>